<comment type="caution">
    <text evidence="1">The sequence shown here is derived from an EMBL/GenBank/DDBJ whole genome shotgun (WGS) entry which is preliminary data.</text>
</comment>
<evidence type="ECO:0008006" key="2">
    <source>
        <dbReference type="Google" id="ProtNLM"/>
    </source>
</evidence>
<dbReference type="AlphaFoldDB" id="A0A645JCK0"/>
<reference evidence="1" key="1">
    <citation type="submission" date="2019-08" db="EMBL/GenBank/DDBJ databases">
        <authorList>
            <person name="Kucharzyk K."/>
            <person name="Murdoch R.W."/>
            <person name="Higgins S."/>
            <person name="Loffler F."/>
        </authorList>
    </citation>
    <scope>NUCLEOTIDE SEQUENCE</scope>
</reference>
<dbReference type="Gene3D" id="3.40.50.2300">
    <property type="match status" value="1"/>
</dbReference>
<organism evidence="1">
    <name type="scientific">bioreactor metagenome</name>
    <dbReference type="NCBI Taxonomy" id="1076179"/>
    <lineage>
        <taxon>unclassified sequences</taxon>
        <taxon>metagenomes</taxon>
        <taxon>ecological metagenomes</taxon>
    </lineage>
</organism>
<name>A0A645JCK0_9ZZZZ</name>
<dbReference type="SUPFAM" id="SSF53822">
    <property type="entry name" value="Periplasmic binding protein-like I"/>
    <property type="match status" value="1"/>
</dbReference>
<dbReference type="EMBL" id="VSSQ01136696">
    <property type="protein sequence ID" value="MPN60882.1"/>
    <property type="molecule type" value="Genomic_DNA"/>
</dbReference>
<dbReference type="InterPro" id="IPR028082">
    <property type="entry name" value="Peripla_BP_I"/>
</dbReference>
<protein>
    <recommendedName>
        <fullName evidence="2">Periplasmic binding protein domain-containing protein</fullName>
    </recommendedName>
</protein>
<gene>
    <name evidence="1" type="ORF">SDC9_208615</name>
</gene>
<proteinExistence type="predicted"/>
<sequence length="46" mass="5018">MGILGVQNAVKLLNGETVDQSIDTGSKLILPDNVQEHKDYVAKYSD</sequence>
<accession>A0A645JCK0</accession>
<evidence type="ECO:0000313" key="1">
    <source>
        <dbReference type="EMBL" id="MPN60882.1"/>
    </source>
</evidence>